<protein>
    <submittedName>
        <fullName evidence="10">FtsX-like permease family protein</fullName>
    </submittedName>
</protein>
<feature type="transmembrane region" description="Helical" evidence="7">
    <location>
        <begin position="408"/>
        <end position="426"/>
    </location>
</feature>
<feature type="chain" id="PRO_5039033945" evidence="8">
    <location>
        <begin position="22"/>
        <end position="444"/>
    </location>
</feature>
<keyword evidence="8" id="KW-0732">Signal</keyword>
<keyword evidence="5 7" id="KW-0472">Membrane</keyword>
<feature type="domain" description="ABC3 transporter permease C-terminal" evidence="9">
    <location>
        <begin position="61"/>
        <end position="178"/>
    </location>
</feature>
<feature type="transmembrane region" description="Helical" evidence="7">
    <location>
        <begin position="321"/>
        <end position="342"/>
    </location>
</feature>
<evidence type="ECO:0000313" key="10">
    <source>
        <dbReference type="EMBL" id="KAA2258806.1"/>
    </source>
</evidence>
<evidence type="ECO:0000256" key="5">
    <source>
        <dbReference type="ARBA" id="ARBA00023136"/>
    </source>
</evidence>
<feature type="signal peptide" evidence="8">
    <location>
        <begin position="1"/>
        <end position="21"/>
    </location>
</feature>
<accession>A0A5B2X6G8</accession>
<reference evidence="10 11" key="1">
    <citation type="submission" date="2019-09" db="EMBL/GenBank/DDBJ databases">
        <title>Goodfellowia gen. nov., a new genus of the Pseudonocardineae related to Actinoalloteichus, containing Goodfellowia coeruleoviolacea gen. nov., comb. nov. gen. nov., comb. nov.</title>
        <authorList>
            <person name="Labeda D."/>
        </authorList>
    </citation>
    <scope>NUCLEOTIDE SEQUENCE [LARGE SCALE GENOMIC DNA]</scope>
    <source>
        <strain evidence="10 11">AN110305</strain>
    </source>
</reference>
<feature type="transmembrane region" description="Helical" evidence="7">
    <location>
        <begin position="232"/>
        <end position="255"/>
    </location>
</feature>
<organism evidence="10 11">
    <name type="scientific">Solihabitans fulvus</name>
    <dbReference type="NCBI Taxonomy" id="1892852"/>
    <lineage>
        <taxon>Bacteria</taxon>
        <taxon>Bacillati</taxon>
        <taxon>Actinomycetota</taxon>
        <taxon>Actinomycetes</taxon>
        <taxon>Pseudonocardiales</taxon>
        <taxon>Pseudonocardiaceae</taxon>
        <taxon>Solihabitans</taxon>
    </lineage>
</organism>
<dbReference type="GO" id="GO:0022857">
    <property type="term" value="F:transmembrane transporter activity"/>
    <property type="evidence" value="ECO:0007669"/>
    <property type="project" value="TreeGrafter"/>
</dbReference>
<evidence type="ECO:0000256" key="3">
    <source>
        <dbReference type="ARBA" id="ARBA00022692"/>
    </source>
</evidence>
<gene>
    <name evidence="10" type="ORF">F0L68_23580</name>
</gene>
<feature type="domain" description="ABC3 transporter permease C-terminal" evidence="9">
    <location>
        <begin position="322"/>
        <end position="435"/>
    </location>
</feature>
<dbReference type="Proteomes" id="UP000323454">
    <property type="component" value="Unassembled WGS sequence"/>
</dbReference>
<dbReference type="EMBL" id="VUOB01000041">
    <property type="protein sequence ID" value="KAA2258806.1"/>
    <property type="molecule type" value="Genomic_DNA"/>
</dbReference>
<evidence type="ECO:0000256" key="7">
    <source>
        <dbReference type="SAM" id="Phobius"/>
    </source>
</evidence>
<dbReference type="PANTHER" id="PTHR30572">
    <property type="entry name" value="MEMBRANE COMPONENT OF TRANSPORTER-RELATED"/>
    <property type="match status" value="1"/>
</dbReference>
<keyword evidence="4 7" id="KW-1133">Transmembrane helix</keyword>
<feature type="transmembrane region" description="Helical" evidence="7">
    <location>
        <begin position="148"/>
        <end position="168"/>
    </location>
</feature>
<comment type="caution">
    <text evidence="10">The sequence shown here is derived from an EMBL/GenBank/DDBJ whole genome shotgun (WGS) entry which is preliminary data.</text>
</comment>
<keyword evidence="2" id="KW-1003">Cell membrane</keyword>
<evidence type="ECO:0000313" key="11">
    <source>
        <dbReference type="Proteomes" id="UP000323454"/>
    </source>
</evidence>
<dbReference type="PANTHER" id="PTHR30572:SF4">
    <property type="entry name" value="ABC TRANSPORTER PERMEASE YTRF"/>
    <property type="match status" value="1"/>
</dbReference>
<feature type="transmembrane region" description="Helical" evidence="7">
    <location>
        <begin position="50"/>
        <end position="78"/>
    </location>
</feature>
<proteinExistence type="inferred from homology"/>
<evidence type="ECO:0000256" key="4">
    <source>
        <dbReference type="ARBA" id="ARBA00022989"/>
    </source>
</evidence>
<keyword evidence="3 7" id="KW-0812">Transmembrane</keyword>
<dbReference type="RefSeq" id="WP_149851826.1">
    <property type="nucleotide sequence ID" value="NZ_VUOB01000041.1"/>
</dbReference>
<comment type="similarity">
    <text evidence="6">Belongs to the ABC-4 integral membrane protein family.</text>
</comment>
<evidence type="ECO:0000256" key="6">
    <source>
        <dbReference type="ARBA" id="ARBA00038076"/>
    </source>
</evidence>
<evidence type="ECO:0000256" key="8">
    <source>
        <dbReference type="SAM" id="SignalP"/>
    </source>
</evidence>
<feature type="transmembrane region" description="Helical" evidence="7">
    <location>
        <begin position="276"/>
        <end position="295"/>
    </location>
</feature>
<feature type="transmembrane region" description="Helical" evidence="7">
    <location>
        <begin position="199"/>
        <end position="220"/>
    </location>
</feature>
<dbReference type="InterPro" id="IPR050250">
    <property type="entry name" value="Macrolide_Exporter_MacB"/>
</dbReference>
<feature type="transmembrane region" description="Helical" evidence="7">
    <location>
        <begin position="12"/>
        <end position="38"/>
    </location>
</feature>
<dbReference type="Pfam" id="PF02687">
    <property type="entry name" value="FtsX"/>
    <property type="match status" value="2"/>
</dbReference>
<sequence length="444" mass="44854">MRWTLAARTIRAHLGSYLASAAVMAAGTALLTAFATLLETGLDTKGGNDILVMLPAILGGWTVAIVTFGVVSTVALTIQHREREIALLRSIAATPGQIRQSVVLETVATALPSVAVGVLPGIGIGAFLLGRLTNAGLVTGQVDLSAGWFSVLVGAATSLLAAVAAALIGSRRAAAIPPVRALADAAPSTGGRSLTRVRAVSGAVLSVLGLSMTVTTLFMANGPLLSSTAGPAGVLVAVGLALLSPVVVRGVGRVLGFGAAGRLATRNLRARARHTATVAAPLILLVGIAAGTLYMQSTEDSTHHGALRAGDVGGRLASVNYLVVAMIIAFSAIVVVNILVAATRRRRREFGLLRLSCATRGQVLRMVTVEAIVTAGIAVVLGTVAAAATTVPYSMVRTGSPFASGSPWMYVAITGGALLLAVLATVPTAVGALRIRPVDALTAA</sequence>
<dbReference type="OrthoDB" id="3223244at2"/>
<name>A0A5B2X6G8_9PSEU</name>
<comment type="subcellular location">
    <subcellularLocation>
        <location evidence="1">Cell membrane</location>
        <topology evidence="1">Multi-pass membrane protein</topology>
    </subcellularLocation>
</comment>
<feature type="transmembrane region" description="Helical" evidence="7">
    <location>
        <begin position="107"/>
        <end position="128"/>
    </location>
</feature>
<dbReference type="AlphaFoldDB" id="A0A5B2X6G8"/>
<evidence type="ECO:0000259" key="9">
    <source>
        <dbReference type="Pfam" id="PF02687"/>
    </source>
</evidence>
<evidence type="ECO:0000256" key="1">
    <source>
        <dbReference type="ARBA" id="ARBA00004651"/>
    </source>
</evidence>
<reference evidence="10 11" key="2">
    <citation type="submission" date="2019-09" db="EMBL/GenBank/DDBJ databases">
        <authorList>
            <person name="Jin C."/>
        </authorList>
    </citation>
    <scope>NUCLEOTIDE SEQUENCE [LARGE SCALE GENOMIC DNA]</scope>
    <source>
        <strain evidence="10 11">AN110305</strain>
    </source>
</reference>
<evidence type="ECO:0000256" key="2">
    <source>
        <dbReference type="ARBA" id="ARBA00022475"/>
    </source>
</evidence>
<feature type="transmembrane region" description="Helical" evidence="7">
    <location>
        <begin position="363"/>
        <end position="388"/>
    </location>
</feature>
<keyword evidence="11" id="KW-1185">Reference proteome</keyword>
<dbReference type="GO" id="GO:0005886">
    <property type="term" value="C:plasma membrane"/>
    <property type="evidence" value="ECO:0007669"/>
    <property type="project" value="UniProtKB-SubCell"/>
</dbReference>
<dbReference type="InterPro" id="IPR003838">
    <property type="entry name" value="ABC3_permease_C"/>
</dbReference>